<dbReference type="EMBL" id="CYKH01000116">
    <property type="protein sequence ID" value="CUE72035.1"/>
    <property type="molecule type" value="Genomic_DNA"/>
</dbReference>
<proteinExistence type="inferred from homology"/>
<dbReference type="Pfam" id="PF02696">
    <property type="entry name" value="SelO"/>
    <property type="match status" value="1"/>
</dbReference>
<dbReference type="VEuPathDB" id="TriTrypDB:BSAL_53845"/>
<evidence type="ECO:0000313" key="11">
    <source>
        <dbReference type="EMBL" id="CUE72035.1"/>
    </source>
</evidence>
<evidence type="ECO:0000313" key="12">
    <source>
        <dbReference type="Proteomes" id="UP000051952"/>
    </source>
</evidence>
<dbReference type="InterPro" id="IPR003846">
    <property type="entry name" value="SelO"/>
</dbReference>
<gene>
    <name evidence="11" type="ORF">BSAL_53845</name>
</gene>
<evidence type="ECO:0000256" key="8">
    <source>
        <dbReference type="ARBA" id="ARBA00022842"/>
    </source>
</evidence>
<dbReference type="OrthoDB" id="10254721at2759"/>
<keyword evidence="4" id="KW-0548">Nucleotidyltransferase</keyword>
<feature type="signal peptide" evidence="10">
    <location>
        <begin position="1"/>
        <end position="23"/>
    </location>
</feature>
<evidence type="ECO:0000256" key="3">
    <source>
        <dbReference type="ARBA" id="ARBA00022679"/>
    </source>
</evidence>
<evidence type="ECO:0000256" key="7">
    <source>
        <dbReference type="ARBA" id="ARBA00022840"/>
    </source>
</evidence>
<evidence type="ECO:0000256" key="4">
    <source>
        <dbReference type="ARBA" id="ARBA00022695"/>
    </source>
</evidence>
<evidence type="ECO:0000256" key="6">
    <source>
        <dbReference type="ARBA" id="ARBA00022741"/>
    </source>
</evidence>
<evidence type="ECO:0000256" key="10">
    <source>
        <dbReference type="SAM" id="SignalP"/>
    </source>
</evidence>
<dbReference type="GO" id="GO:0005524">
    <property type="term" value="F:ATP binding"/>
    <property type="evidence" value="ECO:0007669"/>
    <property type="project" value="UniProtKB-KW"/>
</dbReference>
<dbReference type="AlphaFoldDB" id="A0A0S4ISF1"/>
<organism evidence="11 12">
    <name type="scientific">Bodo saltans</name>
    <name type="common">Flagellated protozoan</name>
    <dbReference type="NCBI Taxonomy" id="75058"/>
    <lineage>
        <taxon>Eukaryota</taxon>
        <taxon>Discoba</taxon>
        <taxon>Euglenozoa</taxon>
        <taxon>Kinetoplastea</taxon>
        <taxon>Metakinetoplastina</taxon>
        <taxon>Eubodonida</taxon>
        <taxon>Bodonidae</taxon>
        <taxon>Bodo</taxon>
    </lineage>
</organism>
<accession>A0A0S4ISF1</accession>
<keyword evidence="5" id="KW-0479">Metal-binding</keyword>
<keyword evidence="7" id="KW-0067">ATP-binding</keyword>
<protein>
    <recommendedName>
        <fullName evidence="9">Selenoprotein O</fullName>
    </recommendedName>
</protein>
<evidence type="ECO:0000256" key="1">
    <source>
        <dbReference type="ARBA" id="ARBA00001946"/>
    </source>
</evidence>
<feature type="chain" id="PRO_5006621496" description="Selenoprotein O" evidence="10">
    <location>
        <begin position="24"/>
        <end position="419"/>
    </location>
</feature>
<dbReference type="Proteomes" id="UP000051952">
    <property type="component" value="Unassembled WGS sequence"/>
</dbReference>
<sequence>MPHVLLALMDFTMASLFPSVVDTVRKTYAGDKDLKEASVIAMFEEIVRRTAHLVADWQTVGFCHGVLNTDNMSILGLTIDYGPFAFLPYYSASFTSNLSDHAGQYAFGQQSTVAEWNLRRLADAFSICYPSLEDPLLRVVDTTFSLQHNSHLVDRTTTMLGLKGSTGSTEKLVSLFYETLESTSANLNKVLLLLLQNFPTASRFYEAVNEERLELLEERLDGLAANISSTCCAPPNIVYADTTKLMRSLAPQLPKHQIAPLRELLATNESAARQAFQGAAPSAIGQFLDQQTSMWATYEATLRRANELKDLTLAEKRQQDESKWSDFIKLYAKQMAAAAFTADQASAALTAMNHSIPKFVLYPWVLDDAIKRAEGRDDGLVREIADRMTRPYDVDERDGVLWSMDPPDDATKYLCSCSS</sequence>
<dbReference type="PANTHER" id="PTHR12153:SF15">
    <property type="entry name" value="PROTEIN ADENYLYLTRANSFERASE SELO, MITOCHONDRIAL"/>
    <property type="match status" value="1"/>
</dbReference>
<evidence type="ECO:0000256" key="9">
    <source>
        <dbReference type="ARBA" id="ARBA00031547"/>
    </source>
</evidence>
<keyword evidence="8" id="KW-0460">Magnesium</keyword>
<comment type="cofactor">
    <cofactor evidence="1">
        <name>Mg(2+)</name>
        <dbReference type="ChEBI" id="CHEBI:18420"/>
    </cofactor>
</comment>
<dbReference type="GO" id="GO:0046872">
    <property type="term" value="F:metal ion binding"/>
    <property type="evidence" value="ECO:0007669"/>
    <property type="project" value="UniProtKB-KW"/>
</dbReference>
<dbReference type="PANTHER" id="PTHR12153">
    <property type="entry name" value="SELENOPROTEIN O"/>
    <property type="match status" value="1"/>
</dbReference>
<name>A0A0S4ISF1_BODSA</name>
<evidence type="ECO:0000256" key="2">
    <source>
        <dbReference type="ARBA" id="ARBA00009747"/>
    </source>
</evidence>
<keyword evidence="12" id="KW-1185">Reference proteome</keyword>
<dbReference type="GO" id="GO:0016779">
    <property type="term" value="F:nucleotidyltransferase activity"/>
    <property type="evidence" value="ECO:0007669"/>
    <property type="project" value="UniProtKB-KW"/>
</dbReference>
<comment type="similarity">
    <text evidence="2">Belongs to the SELO family.</text>
</comment>
<reference evidence="12" key="1">
    <citation type="submission" date="2015-09" db="EMBL/GenBank/DDBJ databases">
        <authorList>
            <consortium name="Pathogen Informatics"/>
        </authorList>
    </citation>
    <scope>NUCLEOTIDE SEQUENCE [LARGE SCALE GENOMIC DNA]</scope>
    <source>
        <strain evidence="12">Lake Konstanz</strain>
    </source>
</reference>
<evidence type="ECO:0000256" key="5">
    <source>
        <dbReference type="ARBA" id="ARBA00022723"/>
    </source>
</evidence>
<keyword evidence="3" id="KW-0808">Transferase</keyword>
<keyword evidence="6" id="KW-0547">Nucleotide-binding</keyword>
<keyword evidence="10" id="KW-0732">Signal</keyword>